<keyword evidence="6 13" id="KW-0812">Transmembrane</keyword>
<dbReference type="InterPro" id="IPR052348">
    <property type="entry name" value="Metallopeptidase_M50B"/>
</dbReference>
<evidence type="ECO:0000256" key="9">
    <source>
        <dbReference type="ARBA" id="ARBA00022833"/>
    </source>
</evidence>
<reference evidence="16" key="1">
    <citation type="submission" date="2017-09" db="EMBL/GenBank/DDBJ databases">
        <title>Depth-based differentiation of microbial function through sediment-hosted aquifers and enrichment of novel symbionts in the deep terrestrial subsurface.</title>
        <authorList>
            <person name="Probst A.J."/>
            <person name="Ladd B."/>
            <person name="Jarett J.K."/>
            <person name="Geller-Mcgrath D.E."/>
            <person name="Sieber C.M.K."/>
            <person name="Emerson J.B."/>
            <person name="Anantharaman K."/>
            <person name="Thomas B.C."/>
            <person name="Malmstrom R."/>
            <person name="Stieglmeier M."/>
            <person name="Klingl A."/>
            <person name="Woyke T."/>
            <person name="Ryan C.M."/>
            <person name="Banfield J.F."/>
        </authorList>
    </citation>
    <scope>NUCLEOTIDE SEQUENCE [LARGE SCALE GENOMIC DNA]</scope>
</reference>
<dbReference type="GO" id="GO:0046872">
    <property type="term" value="F:metal ion binding"/>
    <property type="evidence" value="ECO:0007669"/>
    <property type="project" value="UniProtKB-KW"/>
</dbReference>
<dbReference type="PANTHER" id="PTHR35864:SF1">
    <property type="entry name" value="ZINC METALLOPROTEASE YWHC-RELATED"/>
    <property type="match status" value="1"/>
</dbReference>
<evidence type="ECO:0000313" key="15">
    <source>
        <dbReference type="EMBL" id="PIS40354.1"/>
    </source>
</evidence>
<keyword evidence="8" id="KW-0378">Hydrolase</keyword>
<feature type="transmembrane region" description="Helical" evidence="13">
    <location>
        <begin position="169"/>
        <end position="202"/>
    </location>
</feature>
<evidence type="ECO:0000256" key="4">
    <source>
        <dbReference type="ARBA" id="ARBA00022475"/>
    </source>
</evidence>
<comment type="cofactor">
    <cofactor evidence="1">
        <name>Zn(2+)</name>
        <dbReference type="ChEBI" id="CHEBI:29105"/>
    </cofactor>
</comment>
<gene>
    <name evidence="15" type="ORF">COT32_00195</name>
</gene>
<evidence type="ECO:0000256" key="7">
    <source>
        <dbReference type="ARBA" id="ARBA00022723"/>
    </source>
</evidence>
<dbReference type="Proteomes" id="UP000231472">
    <property type="component" value="Unassembled WGS sequence"/>
</dbReference>
<comment type="caution">
    <text evidence="15">The sequence shown here is derived from an EMBL/GenBank/DDBJ whole genome shotgun (WGS) entry which is preliminary data.</text>
</comment>
<dbReference type="InterPro" id="IPR008915">
    <property type="entry name" value="Peptidase_M50"/>
</dbReference>
<feature type="transmembrane region" description="Helical" evidence="13">
    <location>
        <begin position="95"/>
        <end position="116"/>
    </location>
</feature>
<evidence type="ECO:0000259" key="14">
    <source>
        <dbReference type="Pfam" id="PF02163"/>
    </source>
</evidence>
<dbReference type="PANTHER" id="PTHR35864">
    <property type="entry name" value="ZINC METALLOPROTEASE MJ0611-RELATED"/>
    <property type="match status" value="1"/>
</dbReference>
<comment type="subcellular location">
    <subcellularLocation>
        <location evidence="2">Cell membrane</location>
        <topology evidence="2">Multi-pass membrane protein</topology>
    </subcellularLocation>
</comment>
<evidence type="ECO:0000256" key="8">
    <source>
        <dbReference type="ARBA" id="ARBA00022801"/>
    </source>
</evidence>
<evidence type="ECO:0000313" key="16">
    <source>
        <dbReference type="Proteomes" id="UP000231472"/>
    </source>
</evidence>
<protein>
    <submittedName>
        <fullName evidence="15">Site-2 protease family protein</fullName>
    </submittedName>
</protein>
<comment type="similarity">
    <text evidence="3">Belongs to the peptidase M50B family.</text>
</comment>
<accession>A0A2H0YPC8</accession>
<keyword evidence="7" id="KW-0479">Metal-binding</keyword>
<keyword evidence="4" id="KW-1003">Cell membrane</keyword>
<proteinExistence type="inferred from homology"/>
<evidence type="ECO:0000256" key="10">
    <source>
        <dbReference type="ARBA" id="ARBA00022989"/>
    </source>
</evidence>
<keyword evidence="11" id="KW-0482">Metalloprotease</keyword>
<keyword evidence="5 15" id="KW-0645">Protease</keyword>
<evidence type="ECO:0000256" key="2">
    <source>
        <dbReference type="ARBA" id="ARBA00004651"/>
    </source>
</evidence>
<feature type="transmembrane region" description="Helical" evidence="13">
    <location>
        <begin position="5"/>
        <end position="25"/>
    </location>
</feature>
<dbReference type="EMBL" id="PEYC01000005">
    <property type="protein sequence ID" value="PIS40354.1"/>
    <property type="molecule type" value="Genomic_DNA"/>
</dbReference>
<dbReference type="GO" id="GO:0008237">
    <property type="term" value="F:metallopeptidase activity"/>
    <property type="evidence" value="ECO:0007669"/>
    <property type="project" value="UniProtKB-KW"/>
</dbReference>
<name>A0A2H0YPC8_9BACT</name>
<evidence type="ECO:0000256" key="12">
    <source>
        <dbReference type="ARBA" id="ARBA00023136"/>
    </source>
</evidence>
<evidence type="ECO:0000256" key="11">
    <source>
        <dbReference type="ARBA" id="ARBA00023049"/>
    </source>
</evidence>
<dbReference type="AlphaFoldDB" id="A0A2H0YPC8"/>
<sequence length="212" mass="23858">MEATILFKLFLYIVVVFSAVFHEYFHGWTANELGDPTAKYSGRLTLNPLKHLDPIGTVFLPLFLLFFMGSFIGWAKPVPYNPYNLRDQRWGSSKVAISGPGANFLIALFFGLILRFGAMCGLLIPASFLYIALTWVVYVNIILGLFNLIPIPPLDGSKILMDIFPQTKVMHFLGASFIGIFLALILAIMFLPFISNLLYYFIVNSPFPQLAF</sequence>
<dbReference type="GO" id="GO:0006508">
    <property type="term" value="P:proteolysis"/>
    <property type="evidence" value="ECO:0007669"/>
    <property type="project" value="UniProtKB-KW"/>
</dbReference>
<dbReference type="Pfam" id="PF02163">
    <property type="entry name" value="Peptidase_M50"/>
    <property type="match status" value="1"/>
</dbReference>
<dbReference type="InterPro" id="IPR044537">
    <property type="entry name" value="Rip2-like"/>
</dbReference>
<evidence type="ECO:0000256" key="1">
    <source>
        <dbReference type="ARBA" id="ARBA00001947"/>
    </source>
</evidence>
<evidence type="ECO:0000256" key="3">
    <source>
        <dbReference type="ARBA" id="ARBA00007931"/>
    </source>
</evidence>
<keyword evidence="10 13" id="KW-1133">Transmembrane helix</keyword>
<feature type="transmembrane region" description="Helical" evidence="13">
    <location>
        <begin position="55"/>
        <end position="74"/>
    </location>
</feature>
<feature type="transmembrane region" description="Helical" evidence="13">
    <location>
        <begin position="128"/>
        <end position="149"/>
    </location>
</feature>
<dbReference type="GO" id="GO:0005886">
    <property type="term" value="C:plasma membrane"/>
    <property type="evidence" value="ECO:0007669"/>
    <property type="project" value="UniProtKB-SubCell"/>
</dbReference>
<feature type="domain" description="Peptidase M50" evidence="14">
    <location>
        <begin position="132"/>
        <end position="186"/>
    </location>
</feature>
<evidence type="ECO:0000256" key="13">
    <source>
        <dbReference type="SAM" id="Phobius"/>
    </source>
</evidence>
<dbReference type="CDD" id="cd06158">
    <property type="entry name" value="S2P-M50_like_1"/>
    <property type="match status" value="1"/>
</dbReference>
<evidence type="ECO:0000256" key="6">
    <source>
        <dbReference type="ARBA" id="ARBA00022692"/>
    </source>
</evidence>
<keyword evidence="9" id="KW-0862">Zinc</keyword>
<keyword evidence="12 13" id="KW-0472">Membrane</keyword>
<evidence type="ECO:0000256" key="5">
    <source>
        <dbReference type="ARBA" id="ARBA00022670"/>
    </source>
</evidence>
<organism evidence="15 16">
    <name type="scientific">Candidatus Nealsonbacteria bacterium CG08_land_8_20_14_0_20_36_22</name>
    <dbReference type="NCBI Taxonomy" id="1974704"/>
    <lineage>
        <taxon>Bacteria</taxon>
        <taxon>Candidatus Nealsoniibacteriota</taxon>
    </lineage>
</organism>